<reference evidence="1" key="1">
    <citation type="submission" date="2021-01" db="EMBL/GenBank/DDBJ databases">
        <authorList>
            <person name="Corre E."/>
            <person name="Pelletier E."/>
            <person name="Niang G."/>
            <person name="Scheremetjew M."/>
            <person name="Finn R."/>
            <person name="Kale V."/>
            <person name="Holt S."/>
            <person name="Cochrane G."/>
            <person name="Meng A."/>
            <person name="Brown T."/>
            <person name="Cohen L."/>
        </authorList>
    </citation>
    <scope>NUCLEOTIDE SEQUENCE</scope>
    <source>
        <strain evidence="1">WS</strain>
    </source>
</reference>
<sequence>MHIVSMMHHQKYSFAQHCHLLTHSLSSSCISHSPMGARNCYSRTGVHNYFSKGLYFYSTNSVAPHLVISQKLLSRVSNVHQEHSLENLLKEHKSKWSAHKQLKPLAHRRSKMQKMHDMQTRYEEKRQKRVMHQITAAAAAQKGESRHISLLSHPVIKSMQPDSSPYATFLYLKLLREVGASSTPSSLESSSPMHLAWEFIQDGMFTEWMGVRGDLWGNLATYAKPSDQTHGEDKAKLGRNLLSSTGGIHALQQNPDLELRLREQELLFGEILKHLEHRNDSEKTLEFLKMFFEEFEPSESPTESLSSTTPKTPLAQLHPILTKSSVWGQLFLMATTTASAEVSNYISSSWQRLHLPLVDTQRYTDDQLALLYRTLIQTGHHTLAHSVVLKRLAKALTHNTSHVKEYSILFDEMLRNPSVEISSLVVSMYTKTCTALKASHPLSNSRFAQHPKVLSSVLQAHIDVFGVDKASQFFNKLIVPVLEYGVVFPRDTHHLVMPLMFAFMDTQEWDLMASFARELLLKRSQINALHPDILYIAALAFNRSNQPQLTLQLSQTYPQCVEESMRVNDNWRFTSELIRAHGINKDYDTCFDLFNAAARNVAQIDENSQILAQILRVLMENGQETRANEALNVYTSAVMSKQMQLPYVPRSVITIMPVLKYYGDKKDVSSMLYLLNQVWPEPLYDPAPLVDFLEKRCVDENTSVDVQNHISGIVKSLREERRKFLQGTETDRIVVGKK</sequence>
<name>A0A7S1PJD2_9EUKA</name>
<protein>
    <submittedName>
        <fullName evidence="1">Uncharacterized protein</fullName>
    </submittedName>
</protein>
<organism evidence="1">
    <name type="scientific">Percolomonas cosmopolitus</name>
    <dbReference type="NCBI Taxonomy" id="63605"/>
    <lineage>
        <taxon>Eukaryota</taxon>
        <taxon>Discoba</taxon>
        <taxon>Heterolobosea</taxon>
        <taxon>Tetramitia</taxon>
        <taxon>Eutetramitia</taxon>
        <taxon>Percolomonadidae</taxon>
        <taxon>Percolomonas</taxon>
    </lineage>
</organism>
<accession>A0A7S1PJD2</accession>
<gene>
    <name evidence="1" type="ORF">PCOS0759_LOCUS9600</name>
</gene>
<proteinExistence type="predicted"/>
<dbReference type="EMBL" id="HBGD01011598">
    <property type="protein sequence ID" value="CAD9086346.1"/>
    <property type="molecule type" value="Transcribed_RNA"/>
</dbReference>
<evidence type="ECO:0000313" key="1">
    <source>
        <dbReference type="EMBL" id="CAD9086346.1"/>
    </source>
</evidence>
<dbReference type="AlphaFoldDB" id="A0A7S1PJD2"/>